<feature type="transmembrane region" description="Helical" evidence="1">
    <location>
        <begin position="55"/>
        <end position="73"/>
    </location>
</feature>
<gene>
    <name evidence="2" type="ORF">ISU07_00260</name>
</gene>
<dbReference type="Proteomes" id="UP000640489">
    <property type="component" value="Unassembled WGS sequence"/>
</dbReference>
<reference evidence="2" key="1">
    <citation type="submission" date="2020-11" db="EMBL/GenBank/DDBJ databases">
        <title>Nocardioides sp. nov., isolated from Soil of Cynanchum wilfordii Hemsley rhizosphere.</title>
        <authorList>
            <person name="Lee J.-S."/>
            <person name="Suh M.K."/>
            <person name="Kim J.-S."/>
        </authorList>
    </citation>
    <scope>NUCLEOTIDE SEQUENCE</scope>
    <source>
        <strain evidence="2">KCTC 19275</strain>
    </source>
</reference>
<evidence type="ECO:0000256" key="1">
    <source>
        <dbReference type="SAM" id="Phobius"/>
    </source>
</evidence>
<comment type="caution">
    <text evidence="2">The sequence shown here is derived from an EMBL/GenBank/DDBJ whole genome shotgun (WGS) entry which is preliminary data.</text>
</comment>
<dbReference type="AlphaFoldDB" id="A0A930V632"/>
<name>A0A930V632_9ACTN</name>
<keyword evidence="1" id="KW-0812">Transmembrane</keyword>
<proteinExistence type="predicted"/>
<sequence>MTAISQTRPGSRELPRPLPAALTGAALFAATMTAGEVFDLNADPGGSSSTSWGDVAAYAGIVLAAVALATWLGTRARSADPDRMARYALGLALASAATFVVFWSGWPHVLGAVAVTTALEHRRRVGGFGAMTGVAALLGALALVASAVICVVG</sequence>
<keyword evidence="1" id="KW-1133">Transmembrane helix</keyword>
<evidence type="ECO:0000313" key="2">
    <source>
        <dbReference type="EMBL" id="MBF4761544.1"/>
    </source>
</evidence>
<feature type="transmembrane region" description="Helical" evidence="1">
    <location>
        <begin position="126"/>
        <end position="152"/>
    </location>
</feature>
<feature type="transmembrane region" description="Helical" evidence="1">
    <location>
        <begin position="85"/>
        <end position="106"/>
    </location>
</feature>
<protein>
    <submittedName>
        <fullName evidence="2">Uncharacterized protein</fullName>
    </submittedName>
</protein>
<feature type="transmembrane region" description="Helical" evidence="1">
    <location>
        <begin position="18"/>
        <end position="35"/>
    </location>
</feature>
<evidence type="ECO:0000313" key="3">
    <source>
        <dbReference type="Proteomes" id="UP000640489"/>
    </source>
</evidence>
<keyword evidence="3" id="KW-1185">Reference proteome</keyword>
<keyword evidence="1" id="KW-0472">Membrane</keyword>
<organism evidence="2 3">
    <name type="scientific">Nocardioides islandensis</name>
    <dbReference type="NCBI Taxonomy" id="433663"/>
    <lineage>
        <taxon>Bacteria</taxon>
        <taxon>Bacillati</taxon>
        <taxon>Actinomycetota</taxon>
        <taxon>Actinomycetes</taxon>
        <taxon>Propionibacteriales</taxon>
        <taxon>Nocardioidaceae</taxon>
        <taxon>Nocardioides</taxon>
    </lineage>
</organism>
<accession>A0A930V632</accession>
<dbReference type="RefSeq" id="WP_194704760.1">
    <property type="nucleotide sequence ID" value="NZ_JADKPN010000001.1"/>
</dbReference>
<dbReference type="EMBL" id="JADKPN010000001">
    <property type="protein sequence ID" value="MBF4761544.1"/>
    <property type="molecule type" value="Genomic_DNA"/>
</dbReference>